<keyword evidence="4" id="KW-1003">Cell membrane</keyword>
<feature type="transmembrane region" description="Helical" evidence="9">
    <location>
        <begin position="451"/>
        <end position="472"/>
    </location>
</feature>
<keyword evidence="5 9" id="KW-0812">Transmembrane</keyword>
<proteinExistence type="evidence at transcript level"/>
<evidence type="ECO:0000256" key="2">
    <source>
        <dbReference type="ARBA" id="ARBA00004236"/>
    </source>
</evidence>
<sequence length="474" mass="54494">MMFHVHKTCKISLFLVSIFTIAFAIIFQFCISPLITKRLTKELTLANNETAIFKAWVNTSNPLRFEVYLFNWTNVDEFQVYPNFTKPHFEEIGPFVFEEFDQKINMKWSDDREWITFGEKKVWHFKPELSDAKLDDKITTINPVYMGIGKLISYPLFAMIANGFINDTKLVDSIFWKDVRAGDLLFDGYKNTLQSQLVKIIKSPFEKFGWCIGRNNSETFFGNYTINTGASDIENVGSLSLWKGQSSTDFFRQNCDKVSGRLETLWPPNPKKTISLFVTEICRPVKLEHTSTVNIENIETFVYTPDENIFDNGEKYSENECFCPSKNDRKCSKVKSGVTDVSKCKHNIPLFASLPHFYNASASYRDSISGMKPNPDKHKIYLMIEPVTGVLLEANAALQFNVVLRDYQLTLTRGLPEILIPTVWVSKSGRASHEQIRDLKKIIFLLNSVNYLFYGLCILGLILLIISMIISLKY</sequence>
<evidence type="ECO:0000256" key="6">
    <source>
        <dbReference type="ARBA" id="ARBA00022989"/>
    </source>
</evidence>
<dbReference type="GO" id="GO:0005737">
    <property type="term" value="C:cytoplasm"/>
    <property type="evidence" value="ECO:0007669"/>
    <property type="project" value="TreeGrafter"/>
</dbReference>
<evidence type="ECO:0000256" key="5">
    <source>
        <dbReference type="ARBA" id="ARBA00022692"/>
    </source>
</evidence>
<dbReference type="PANTHER" id="PTHR11923">
    <property type="entry name" value="SCAVENGER RECEPTOR CLASS B TYPE-1 SR-B1"/>
    <property type="match status" value="1"/>
</dbReference>
<evidence type="ECO:0000256" key="3">
    <source>
        <dbReference type="ARBA" id="ARBA00010532"/>
    </source>
</evidence>
<reference evidence="10" key="1">
    <citation type="journal article" date="2014" name="Insect Biochem. Mol. Biol.">
        <title>An insight into the sialome of the frog biting fly, Corethrella appendiculata.</title>
        <authorList>
            <person name="Ribeiro J.M.C."/>
            <person name="Chagas A.C."/>
            <person name="Pham V.M."/>
            <person name="Lounibos L.P."/>
            <person name="Calvo E."/>
        </authorList>
    </citation>
    <scope>NUCLEOTIDE SEQUENCE</scope>
    <source>
        <tissue evidence="10">Salivary glands</tissue>
    </source>
</reference>
<keyword evidence="6 9" id="KW-1133">Transmembrane helix</keyword>
<dbReference type="InterPro" id="IPR002159">
    <property type="entry name" value="CD36_fam"/>
</dbReference>
<keyword evidence="7 9" id="KW-0472">Membrane</keyword>
<comment type="similarity">
    <text evidence="3">Belongs to the CD36 family.</text>
</comment>
<dbReference type="GO" id="GO:0005886">
    <property type="term" value="C:plasma membrane"/>
    <property type="evidence" value="ECO:0007669"/>
    <property type="project" value="UniProtKB-SubCell"/>
</dbReference>
<dbReference type="AlphaFoldDB" id="U5EUV2"/>
<protein>
    <submittedName>
        <fullName evidence="10">Putative plasma membrane glycoprotein cd36</fullName>
    </submittedName>
</protein>
<accession>U5EUV2</accession>
<evidence type="ECO:0000256" key="8">
    <source>
        <dbReference type="ARBA" id="ARBA00023180"/>
    </source>
</evidence>
<dbReference type="EMBL" id="GANO01002160">
    <property type="protein sequence ID" value="JAB57711.1"/>
    <property type="molecule type" value="mRNA"/>
</dbReference>
<dbReference type="PANTHER" id="PTHR11923:SF114">
    <property type="entry name" value="FI02050P-RELATED"/>
    <property type="match status" value="1"/>
</dbReference>
<keyword evidence="8" id="KW-0325">Glycoprotein</keyword>
<evidence type="ECO:0000256" key="4">
    <source>
        <dbReference type="ARBA" id="ARBA00022475"/>
    </source>
</evidence>
<evidence type="ECO:0000256" key="9">
    <source>
        <dbReference type="SAM" id="Phobius"/>
    </source>
</evidence>
<comment type="function">
    <text evidence="1">Plays an olfactory role that is not restricted to pheromone sensitivity.</text>
</comment>
<dbReference type="PRINTS" id="PR01609">
    <property type="entry name" value="CD36FAMILY"/>
</dbReference>
<evidence type="ECO:0000313" key="10">
    <source>
        <dbReference type="EMBL" id="JAB57711.1"/>
    </source>
</evidence>
<organism evidence="10">
    <name type="scientific">Corethrella appendiculata</name>
    <dbReference type="NCBI Taxonomy" id="1370023"/>
    <lineage>
        <taxon>Eukaryota</taxon>
        <taxon>Metazoa</taxon>
        <taxon>Ecdysozoa</taxon>
        <taxon>Arthropoda</taxon>
        <taxon>Hexapoda</taxon>
        <taxon>Insecta</taxon>
        <taxon>Pterygota</taxon>
        <taxon>Neoptera</taxon>
        <taxon>Endopterygota</taxon>
        <taxon>Diptera</taxon>
        <taxon>Nematocera</taxon>
        <taxon>Culicoidea</taxon>
        <taxon>Chaoboridae</taxon>
        <taxon>Corethrella</taxon>
    </lineage>
</organism>
<evidence type="ECO:0000256" key="1">
    <source>
        <dbReference type="ARBA" id="ARBA00003156"/>
    </source>
</evidence>
<evidence type="ECO:0000256" key="7">
    <source>
        <dbReference type="ARBA" id="ARBA00023136"/>
    </source>
</evidence>
<dbReference type="Pfam" id="PF01130">
    <property type="entry name" value="CD36"/>
    <property type="match status" value="1"/>
</dbReference>
<feature type="transmembrane region" description="Helical" evidence="9">
    <location>
        <begin position="12"/>
        <end position="35"/>
    </location>
</feature>
<dbReference type="GO" id="GO:0005044">
    <property type="term" value="F:scavenger receptor activity"/>
    <property type="evidence" value="ECO:0007669"/>
    <property type="project" value="TreeGrafter"/>
</dbReference>
<name>U5EUV2_9DIPT</name>
<comment type="subcellular location">
    <subcellularLocation>
        <location evidence="2">Cell membrane</location>
    </subcellularLocation>
</comment>